<evidence type="ECO:0000313" key="3">
    <source>
        <dbReference type="Proteomes" id="UP000218231"/>
    </source>
</evidence>
<comment type="caution">
    <text evidence="2">The sequence shown here is derived from an EMBL/GenBank/DDBJ whole genome shotgun (WGS) entry which is preliminary data.</text>
</comment>
<organism evidence="2 3">
    <name type="scientific">Diploscapter pachys</name>
    <dbReference type="NCBI Taxonomy" id="2018661"/>
    <lineage>
        <taxon>Eukaryota</taxon>
        <taxon>Metazoa</taxon>
        <taxon>Ecdysozoa</taxon>
        <taxon>Nematoda</taxon>
        <taxon>Chromadorea</taxon>
        <taxon>Rhabditida</taxon>
        <taxon>Rhabditina</taxon>
        <taxon>Rhabditomorpha</taxon>
        <taxon>Rhabditoidea</taxon>
        <taxon>Rhabditidae</taxon>
        <taxon>Diploscapter</taxon>
    </lineage>
</organism>
<proteinExistence type="predicted"/>
<dbReference type="PANTHER" id="PTHR21749:SF3">
    <property type="entry name" value="ACTIVIN_RECP DOMAIN-CONTAINING PROTEIN"/>
    <property type="match status" value="1"/>
</dbReference>
<feature type="compositionally biased region" description="Polar residues" evidence="1">
    <location>
        <begin position="1"/>
        <end position="17"/>
    </location>
</feature>
<dbReference type="PANTHER" id="PTHR21749">
    <property type="entry name" value="PRION-LIKE- Q/N-RICH -DOMAIN-BEARING PROTEIN PROTEIN 24"/>
    <property type="match status" value="1"/>
</dbReference>
<protein>
    <submittedName>
        <fullName evidence="2">Uncharacterized protein</fullName>
    </submittedName>
</protein>
<keyword evidence="3" id="KW-1185">Reference proteome</keyword>
<dbReference type="Proteomes" id="UP000218231">
    <property type="component" value="Unassembled WGS sequence"/>
</dbReference>
<feature type="region of interest" description="Disordered" evidence="1">
    <location>
        <begin position="1"/>
        <end position="29"/>
    </location>
</feature>
<dbReference type="STRING" id="2018661.A0A2A2LW52"/>
<dbReference type="EMBL" id="LIAE01006373">
    <property type="protein sequence ID" value="PAV90471.1"/>
    <property type="molecule type" value="Genomic_DNA"/>
</dbReference>
<accession>A0A2A2LW52</accession>
<evidence type="ECO:0000256" key="1">
    <source>
        <dbReference type="SAM" id="MobiDB-lite"/>
    </source>
</evidence>
<feature type="region of interest" description="Disordered" evidence="1">
    <location>
        <begin position="80"/>
        <end position="129"/>
    </location>
</feature>
<feature type="compositionally biased region" description="Gly residues" evidence="1">
    <location>
        <begin position="100"/>
        <end position="127"/>
    </location>
</feature>
<dbReference type="AlphaFoldDB" id="A0A2A2LW52"/>
<name>A0A2A2LW52_9BILA</name>
<dbReference type="OrthoDB" id="5809263at2759"/>
<gene>
    <name evidence="2" type="ORF">WR25_14606</name>
</gene>
<sequence length="184" mass="19955">MSSADTSTAVETTSSDNCAVEAGEPATTTSLENLFPNRYTMEDPDYAKVAEGFPSVIVERPFFDNGNFRNYRNDQYGRGYGHQNQHRGGGGFRGQRGRGFSRGGGFQQNYGDRGGGGFRSRGRGGNTIGTQTKVCEKDTDYCYNATADLASFSTIQKAGCNSMICKFYGSKCFNQELGGTKAHC</sequence>
<reference evidence="2 3" key="1">
    <citation type="journal article" date="2017" name="Curr. Biol.">
        <title>Genome architecture and evolution of a unichromosomal asexual nematode.</title>
        <authorList>
            <person name="Fradin H."/>
            <person name="Zegar C."/>
            <person name="Gutwein M."/>
            <person name="Lucas J."/>
            <person name="Kovtun M."/>
            <person name="Corcoran D."/>
            <person name="Baugh L.R."/>
            <person name="Kiontke K."/>
            <person name="Gunsalus K."/>
            <person name="Fitch D.H."/>
            <person name="Piano F."/>
        </authorList>
    </citation>
    <scope>NUCLEOTIDE SEQUENCE [LARGE SCALE GENOMIC DNA]</scope>
    <source>
        <strain evidence="2">PF1309</strain>
    </source>
</reference>
<evidence type="ECO:0000313" key="2">
    <source>
        <dbReference type="EMBL" id="PAV90471.1"/>
    </source>
</evidence>